<keyword evidence="4" id="KW-0378">Hydrolase</keyword>
<dbReference type="PANTHER" id="PTHR36108:SF13">
    <property type="entry name" value="COLOSSIN-B-RELATED"/>
    <property type="match status" value="1"/>
</dbReference>
<dbReference type="EMBL" id="CP041405">
    <property type="protein sequence ID" value="QDM42534.1"/>
    <property type="molecule type" value="Genomic_DNA"/>
</dbReference>
<comment type="similarity">
    <text evidence="1">Belongs to the serine-aspartate repeat-containing protein (SDr) family.</text>
</comment>
<dbReference type="GO" id="GO:0004180">
    <property type="term" value="F:carboxypeptidase activity"/>
    <property type="evidence" value="ECO:0007669"/>
    <property type="project" value="UniProtKB-KW"/>
</dbReference>
<proteinExistence type="inferred from homology"/>
<dbReference type="Pfam" id="PF13620">
    <property type="entry name" value="CarboxypepD_reg"/>
    <property type="match status" value="3"/>
</dbReference>
<dbReference type="Proteomes" id="UP000315377">
    <property type="component" value="Chromosome"/>
</dbReference>
<protein>
    <submittedName>
        <fullName evidence="4">Carboxypeptidase regulatory-like domain-containing protein</fullName>
    </submittedName>
</protein>
<dbReference type="SUPFAM" id="SSF49478">
    <property type="entry name" value="Cna protein B-type domain"/>
    <property type="match status" value="1"/>
</dbReference>
<keyword evidence="2" id="KW-0964">Secreted</keyword>
<dbReference type="AlphaFoldDB" id="A0AAP9IZQ5"/>
<evidence type="ECO:0000256" key="3">
    <source>
        <dbReference type="ARBA" id="ARBA00022729"/>
    </source>
</evidence>
<organism evidence="4 5">
    <name type="scientific">Paenibacillus thiaminolyticus</name>
    <name type="common">Bacillus thiaminolyticus</name>
    <dbReference type="NCBI Taxonomy" id="49283"/>
    <lineage>
        <taxon>Bacteria</taxon>
        <taxon>Bacillati</taxon>
        <taxon>Bacillota</taxon>
        <taxon>Bacilli</taxon>
        <taxon>Bacillales</taxon>
        <taxon>Paenibacillaceae</taxon>
        <taxon>Paenibacillus</taxon>
    </lineage>
</organism>
<sequence>MVERKACEMAIQDQFILQPSNQFNINGRQEADQGLELYGSPTYGSVTGTVTDANGDPIADATVKLFTANNVPFEHTNTNASGVYLFDQIPAGNYTITASMTGYLTPNNIPVGVIAERQSTVNIAMQPDPNVSTLTIYGIISDTFGNPVEGASVDLFMQTDGGRVAVGSVITNSQGQYLFTELGAGTYIIVAGKFGYLPVENWVGALTPPGFQAVDLAIAPDPNGNTGTVSGVVKDHLTGQPVGNAIVALYLMTGQTERIVNMTRTNALGVYLFGNVGPGNYRVKATVQSNV</sequence>
<reference evidence="4 5" key="1">
    <citation type="submission" date="2019-07" db="EMBL/GenBank/DDBJ databases">
        <title>Paenibacillus thiaminolyticus NRRL B-4156.</title>
        <authorList>
            <person name="Hehnly C."/>
            <person name="Zhang L."/>
        </authorList>
    </citation>
    <scope>NUCLEOTIDE SEQUENCE [LARGE SCALE GENOMIC DNA]</scope>
    <source>
        <strain evidence="4 5">NRRL B-4156</strain>
    </source>
</reference>
<dbReference type="SUPFAM" id="SSF49464">
    <property type="entry name" value="Carboxypeptidase regulatory domain-like"/>
    <property type="match status" value="2"/>
</dbReference>
<evidence type="ECO:0000313" key="5">
    <source>
        <dbReference type="Proteomes" id="UP000315377"/>
    </source>
</evidence>
<keyword evidence="4" id="KW-0645">Protease</keyword>
<dbReference type="PANTHER" id="PTHR36108">
    <property type="entry name" value="COLOSSIN-B-RELATED"/>
    <property type="match status" value="1"/>
</dbReference>
<dbReference type="Gene3D" id="2.60.40.1120">
    <property type="entry name" value="Carboxypeptidase-like, regulatory domain"/>
    <property type="match status" value="3"/>
</dbReference>
<evidence type="ECO:0000313" key="4">
    <source>
        <dbReference type="EMBL" id="QDM42534.1"/>
    </source>
</evidence>
<accession>A0AAP9IZQ5</accession>
<gene>
    <name evidence="4" type="ORF">FLT43_02720</name>
</gene>
<keyword evidence="3" id="KW-0732">Signal</keyword>
<name>A0AAP9IZQ5_PANTH</name>
<keyword evidence="4" id="KW-0121">Carboxypeptidase</keyword>
<dbReference type="InterPro" id="IPR008969">
    <property type="entry name" value="CarboxyPept-like_regulatory"/>
</dbReference>
<evidence type="ECO:0000256" key="2">
    <source>
        <dbReference type="ARBA" id="ARBA00022525"/>
    </source>
</evidence>
<evidence type="ECO:0000256" key="1">
    <source>
        <dbReference type="ARBA" id="ARBA00007257"/>
    </source>
</evidence>